<dbReference type="PANTHER" id="PTHR48081">
    <property type="entry name" value="AB HYDROLASE SUPERFAMILY PROTEIN C4A8.06C"/>
    <property type="match status" value="1"/>
</dbReference>
<dbReference type="SUPFAM" id="SSF53474">
    <property type="entry name" value="alpha/beta-Hydrolases"/>
    <property type="match status" value="1"/>
</dbReference>
<dbReference type="Pfam" id="PF07859">
    <property type="entry name" value="Abhydrolase_3"/>
    <property type="match status" value="1"/>
</dbReference>
<keyword evidence="5" id="KW-1185">Reference proteome</keyword>
<dbReference type="InterPro" id="IPR050300">
    <property type="entry name" value="GDXG_lipolytic_enzyme"/>
</dbReference>
<sequence length="315" mass="33602">MTEPLPKPDPFMAPILRRMRAEPAANMEDISVREARDGFARMNAQWNAPPIPVRTVQNLTVPGAAGSLDARLYCNVESRPVPIIVYVHGGGWVLGSIDTHDDLLRRLAIASGAAVLGFDYHLAPEHPFPAPLDDVLAVVRFVAEGGLGGGFDTRRIALAGESAGANLVLGALLDQRNNGNRAVSTAALYFGCYGLDFGSFSYTHFGDGSFGLSLPMMRWFWAQYLGKASIGPLAAPLQADLDGLPTLYLCAGGLDPLLDDTLTLSRRLAETGVAHRLDFHPGVIHGFIQMARELPAAAAAIDAGAGFMMHELGNT</sequence>
<dbReference type="GO" id="GO:0016787">
    <property type="term" value="F:hydrolase activity"/>
    <property type="evidence" value="ECO:0007669"/>
    <property type="project" value="UniProtKB-KW"/>
</dbReference>
<evidence type="ECO:0000313" key="5">
    <source>
        <dbReference type="Proteomes" id="UP000646478"/>
    </source>
</evidence>
<reference evidence="4" key="2">
    <citation type="submission" date="2020-09" db="EMBL/GenBank/DDBJ databases">
        <authorList>
            <person name="Sun Q."/>
            <person name="Zhou Y."/>
        </authorList>
    </citation>
    <scope>NUCLEOTIDE SEQUENCE</scope>
    <source>
        <strain evidence="4">CGMCC 1.15082</strain>
    </source>
</reference>
<dbReference type="PROSITE" id="PS01173">
    <property type="entry name" value="LIPASE_GDXG_HIS"/>
    <property type="match status" value="1"/>
</dbReference>
<dbReference type="InterPro" id="IPR013094">
    <property type="entry name" value="AB_hydrolase_3"/>
</dbReference>
<keyword evidence="2" id="KW-0378">Hydrolase</keyword>
<gene>
    <name evidence="4" type="ORF">GCM10011491_28930</name>
</gene>
<evidence type="ECO:0000256" key="1">
    <source>
        <dbReference type="ARBA" id="ARBA00010515"/>
    </source>
</evidence>
<proteinExistence type="inferred from homology"/>
<dbReference type="AlphaFoldDB" id="A0A916SFX3"/>
<dbReference type="InterPro" id="IPR002168">
    <property type="entry name" value="Lipase_GDXG_HIS_AS"/>
</dbReference>
<dbReference type="EMBL" id="BMHH01000012">
    <property type="protein sequence ID" value="GGA98899.1"/>
    <property type="molecule type" value="Genomic_DNA"/>
</dbReference>
<accession>A0A916SFX3</accession>
<dbReference type="Proteomes" id="UP000646478">
    <property type="component" value="Unassembled WGS sequence"/>
</dbReference>
<evidence type="ECO:0000256" key="2">
    <source>
        <dbReference type="ARBA" id="ARBA00022801"/>
    </source>
</evidence>
<protein>
    <submittedName>
        <fullName evidence="4">Acetylesterase</fullName>
    </submittedName>
</protein>
<reference evidence="4" key="1">
    <citation type="journal article" date="2014" name="Int. J. Syst. Evol. Microbiol.">
        <title>Complete genome sequence of Corynebacterium casei LMG S-19264T (=DSM 44701T), isolated from a smear-ripened cheese.</title>
        <authorList>
            <consortium name="US DOE Joint Genome Institute (JGI-PGF)"/>
            <person name="Walter F."/>
            <person name="Albersmeier A."/>
            <person name="Kalinowski J."/>
            <person name="Ruckert C."/>
        </authorList>
    </citation>
    <scope>NUCLEOTIDE SEQUENCE</scope>
    <source>
        <strain evidence="4">CGMCC 1.15082</strain>
    </source>
</reference>
<dbReference type="RefSeq" id="WP_188824911.1">
    <property type="nucleotide sequence ID" value="NZ_BMHH01000012.1"/>
</dbReference>
<dbReference type="Gene3D" id="3.40.50.1820">
    <property type="entry name" value="alpha/beta hydrolase"/>
    <property type="match status" value="1"/>
</dbReference>
<feature type="domain" description="Alpha/beta hydrolase fold-3" evidence="3">
    <location>
        <begin position="84"/>
        <end position="288"/>
    </location>
</feature>
<dbReference type="InterPro" id="IPR029058">
    <property type="entry name" value="AB_hydrolase_fold"/>
</dbReference>
<organism evidence="4 5">
    <name type="scientific">Brucella endophytica</name>
    <dbReference type="NCBI Taxonomy" id="1963359"/>
    <lineage>
        <taxon>Bacteria</taxon>
        <taxon>Pseudomonadati</taxon>
        <taxon>Pseudomonadota</taxon>
        <taxon>Alphaproteobacteria</taxon>
        <taxon>Hyphomicrobiales</taxon>
        <taxon>Brucellaceae</taxon>
        <taxon>Brucella/Ochrobactrum group</taxon>
        <taxon>Brucella</taxon>
    </lineage>
</organism>
<comment type="similarity">
    <text evidence="1">Belongs to the 'GDXG' lipolytic enzyme family.</text>
</comment>
<evidence type="ECO:0000259" key="3">
    <source>
        <dbReference type="Pfam" id="PF07859"/>
    </source>
</evidence>
<dbReference type="PANTHER" id="PTHR48081:SF8">
    <property type="entry name" value="ALPHA_BETA HYDROLASE FOLD-3 DOMAIN-CONTAINING PROTEIN-RELATED"/>
    <property type="match status" value="1"/>
</dbReference>
<comment type="caution">
    <text evidence="4">The sequence shown here is derived from an EMBL/GenBank/DDBJ whole genome shotgun (WGS) entry which is preliminary data.</text>
</comment>
<name>A0A916SFX3_9HYPH</name>
<evidence type="ECO:0000313" key="4">
    <source>
        <dbReference type="EMBL" id="GGA98899.1"/>
    </source>
</evidence>